<accession>A0A0A9AHX3</accession>
<reference evidence="1" key="1">
    <citation type="submission" date="2014-09" db="EMBL/GenBank/DDBJ databases">
        <authorList>
            <person name="Magalhaes I.L.F."/>
            <person name="Oliveira U."/>
            <person name="Santos F.R."/>
            <person name="Vidigal T.H.D.A."/>
            <person name="Brescovit A.D."/>
            <person name="Santos A.J."/>
        </authorList>
    </citation>
    <scope>NUCLEOTIDE SEQUENCE</scope>
    <source>
        <tissue evidence="1">Shoot tissue taken approximately 20 cm above the soil surface</tissue>
    </source>
</reference>
<dbReference type="AlphaFoldDB" id="A0A0A9AHX3"/>
<reference evidence="1" key="2">
    <citation type="journal article" date="2015" name="Data Brief">
        <title>Shoot transcriptome of the giant reed, Arundo donax.</title>
        <authorList>
            <person name="Barrero R.A."/>
            <person name="Guerrero F.D."/>
            <person name="Moolhuijzen P."/>
            <person name="Goolsby J.A."/>
            <person name="Tidwell J."/>
            <person name="Bellgard S.E."/>
            <person name="Bellgard M.I."/>
        </authorList>
    </citation>
    <scope>NUCLEOTIDE SEQUENCE</scope>
    <source>
        <tissue evidence="1">Shoot tissue taken approximately 20 cm above the soil surface</tissue>
    </source>
</reference>
<organism evidence="1">
    <name type="scientific">Arundo donax</name>
    <name type="common">Giant reed</name>
    <name type="synonym">Donax arundinaceus</name>
    <dbReference type="NCBI Taxonomy" id="35708"/>
    <lineage>
        <taxon>Eukaryota</taxon>
        <taxon>Viridiplantae</taxon>
        <taxon>Streptophyta</taxon>
        <taxon>Embryophyta</taxon>
        <taxon>Tracheophyta</taxon>
        <taxon>Spermatophyta</taxon>
        <taxon>Magnoliopsida</taxon>
        <taxon>Liliopsida</taxon>
        <taxon>Poales</taxon>
        <taxon>Poaceae</taxon>
        <taxon>PACMAD clade</taxon>
        <taxon>Arundinoideae</taxon>
        <taxon>Arundineae</taxon>
        <taxon>Arundo</taxon>
    </lineage>
</organism>
<sequence>MADPVHLIVYRHRHAEYPPHLRPRRHQTLKALLLPLPRPEAGPQILTIICDSLLYPHEIPSPRFWV</sequence>
<protein>
    <submittedName>
        <fullName evidence="1">Uncharacterized protein</fullName>
    </submittedName>
</protein>
<name>A0A0A9AHX3_ARUDO</name>
<dbReference type="EMBL" id="GBRH01247139">
    <property type="protein sequence ID" value="JAD50756.1"/>
    <property type="molecule type" value="Transcribed_RNA"/>
</dbReference>
<evidence type="ECO:0000313" key="1">
    <source>
        <dbReference type="EMBL" id="JAD50756.1"/>
    </source>
</evidence>
<proteinExistence type="predicted"/>